<keyword evidence="2" id="KW-1185">Reference proteome</keyword>
<protein>
    <submittedName>
        <fullName evidence="1">Uncharacterized protein</fullName>
    </submittedName>
</protein>
<gene>
    <name evidence="1" type="ORF">HAX54_026660</name>
</gene>
<evidence type="ECO:0000313" key="2">
    <source>
        <dbReference type="Proteomes" id="UP000823775"/>
    </source>
</evidence>
<evidence type="ECO:0000313" key="1">
    <source>
        <dbReference type="EMBL" id="MCD9640924.1"/>
    </source>
</evidence>
<reference evidence="1 2" key="1">
    <citation type="journal article" date="2021" name="BMC Genomics">
        <title>Datura genome reveals duplications of psychoactive alkaloid biosynthetic genes and high mutation rate following tissue culture.</title>
        <authorList>
            <person name="Rajewski A."/>
            <person name="Carter-House D."/>
            <person name="Stajich J."/>
            <person name="Litt A."/>
        </authorList>
    </citation>
    <scope>NUCLEOTIDE SEQUENCE [LARGE SCALE GENOMIC DNA]</scope>
    <source>
        <strain evidence="1">AR-01</strain>
    </source>
</reference>
<feature type="non-terminal residue" evidence="1">
    <location>
        <position position="1"/>
    </location>
</feature>
<sequence length="97" mass="10997">IGGSPVTVEEMTVLEERYPLTVSVMLICKVGSTFDELLDDDEPTVLTDAVDDDNEEDDATMREMMVDDMEDADDQNFDLDDDDDAQRLRKFFSIPLL</sequence>
<dbReference type="Proteomes" id="UP000823775">
    <property type="component" value="Unassembled WGS sequence"/>
</dbReference>
<comment type="caution">
    <text evidence="1">The sequence shown here is derived from an EMBL/GenBank/DDBJ whole genome shotgun (WGS) entry which is preliminary data.</text>
</comment>
<accession>A0ABS8V2L8</accession>
<organism evidence="1 2">
    <name type="scientific">Datura stramonium</name>
    <name type="common">Jimsonweed</name>
    <name type="synonym">Common thornapple</name>
    <dbReference type="NCBI Taxonomy" id="4076"/>
    <lineage>
        <taxon>Eukaryota</taxon>
        <taxon>Viridiplantae</taxon>
        <taxon>Streptophyta</taxon>
        <taxon>Embryophyta</taxon>
        <taxon>Tracheophyta</taxon>
        <taxon>Spermatophyta</taxon>
        <taxon>Magnoliopsida</taxon>
        <taxon>eudicotyledons</taxon>
        <taxon>Gunneridae</taxon>
        <taxon>Pentapetalae</taxon>
        <taxon>asterids</taxon>
        <taxon>lamiids</taxon>
        <taxon>Solanales</taxon>
        <taxon>Solanaceae</taxon>
        <taxon>Solanoideae</taxon>
        <taxon>Datureae</taxon>
        <taxon>Datura</taxon>
    </lineage>
</organism>
<dbReference type="EMBL" id="JACEIK010003239">
    <property type="protein sequence ID" value="MCD9640924.1"/>
    <property type="molecule type" value="Genomic_DNA"/>
</dbReference>
<name>A0ABS8V2L8_DATST</name>
<proteinExistence type="predicted"/>